<organism evidence="2 3">
    <name type="scientific">Fibrobacter intestinalis</name>
    <dbReference type="NCBI Taxonomy" id="28122"/>
    <lineage>
        <taxon>Bacteria</taxon>
        <taxon>Pseudomonadati</taxon>
        <taxon>Fibrobacterota</taxon>
        <taxon>Fibrobacteria</taxon>
        <taxon>Fibrobacterales</taxon>
        <taxon>Fibrobacteraceae</taxon>
        <taxon>Fibrobacter</taxon>
    </lineage>
</organism>
<dbReference type="InterPro" id="IPR045584">
    <property type="entry name" value="Pilin-like"/>
</dbReference>
<dbReference type="AlphaFoldDB" id="A0A1T4K3M0"/>
<feature type="transmembrane region" description="Helical" evidence="1">
    <location>
        <begin position="6"/>
        <end position="29"/>
    </location>
</feature>
<keyword evidence="1" id="KW-0812">Transmembrane</keyword>
<gene>
    <name evidence="2" type="ORF">SAMN02745108_00275</name>
</gene>
<dbReference type="STRING" id="28122.SAMN02745108_00275"/>
<dbReference type="EMBL" id="FUWU01000003">
    <property type="protein sequence ID" value="SJZ36953.1"/>
    <property type="molecule type" value="Genomic_DNA"/>
</dbReference>
<dbReference type="Gene3D" id="3.30.700.10">
    <property type="entry name" value="Glycoprotein, Type 4 Pilin"/>
    <property type="match status" value="1"/>
</dbReference>
<dbReference type="PROSITE" id="PS00409">
    <property type="entry name" value="PROKAR_NTER_METHYL"/>
    <property type="match status" value="1"/>
</dbReference>
<proteinExistence type="predicted"/>
<dbReference type="RefSeq" id="WP_078775460.1">
    <property type="nucleotide sequence ID" value="NZ_FUWU01000003.1"/>
</dbReference>
<protein>
    <submittedName>
        <fullName evidence="2">Prepilin-type N-terminal cleavage/methylation domain-containing protein</fullName>
    </submittedName>
</protein>
<evidence type="ECO:0000256" key="1">
    <source>
        <dbReference type="SAM" id="Phobius"/>
    </source>
</evidence>
<dbReference type="Proteomes" id="UP000190449">
    <property type="component" value="Unassembled WGS sequence"/>
</dbReference>
<keyword evidence="1" id="KW-0472">Membrane</keyword>
<evidence type="ECO:0000313" key="3">
    <source>
        <dbReference type="Proteomes" id="UP000190449"/>
    </source>
</evidence>
<sequence>MKKGFTLIELMVVVVIIGILAAVAVPKLFGMIAKSKASEVGPAAGTYVKLQDAYVSESNMIGGWKKIGYVMKATTNFTYAGDTEDGTVAVTDGKTDAWNATSNVALNDCAIGAKWQLDVVGAANGNSVNYTATTPTCGEALTPTFDKIGN</sequence>
<dbReference type="NCBIfam" id="TIGR02532">
    <property type="entry name" value="IV_pilin_GFxxxE"/>
    <property type="match status" value="1"/>
</dbReference>
<reference evidence="2 3" key="1">
    <citation type="submission" date="2017-02" db="EMBL/GenBank/DDBJ databases">
        <authorList>
            <person name="Peterson S.W."/>
        </authorList>
    </citation>
    <scope>NUCLEOTIDE SEQUENCE [LARGE SCALE GENOMIC DNA]</scope>
    <source>
        <strain evidence="2 3">ATCC 43854</strain>
    </source>
</reference>
<dbReference type="InterPro" id="IPR012902">
    <property type="entry name" value="N_methyl_site"/>
</dbReference>
<keyword evidence="1" id="KW-1133">Transmembrane helix</keyword>
<dbReference type="Pfam" id="PF07963">
    <property type="entry name" value="N_methyl"/>
    <property type="match status" value="1"/>
</dbReference>
<name>A0A1T4K3M0_9BACT</name>
<dbReference type="SUPFAM" id="SSF54523">
    <property type="entry name" value="Pili subunits"/>
    <property type="match status" value="1"/>
</dbReference>
<accession>A0A1T4K3M0</accession>
<evidence type="ECO:0000313" key="2">
    <source>
        <dbReference type="EMBL" id="SJZ36953.1"/>
    </source>
</evidence>